<evidence type="ECO:0000313" key="2">
    <source>
        <dbReference type="EMBL" id="QDT03908.1"/>
    </source>
</evidence>
<dbReference type="Gene3D" id="3.40.1410.10">
    <property type="entry name" value="Chorismate lyase-like"/>
    <property type="match status" value="1"/>
</dbReference>
<dbReference type="EMBL" id="CP036525">
    <property type="protein sequence ID" value="QDT03908.1"/>
    <property type="molecule type" value="Genomic_DNA"/>
</dbReference>
<keyword evidence="3" id="KW-1185">Reference proteome</keyword>
<proteinExistence type="predicted"/>
<dbReference type="SUPFAM" id="SSF64288">
    <property type="entry name" value="Chorismate lyase-like"/>
    <property type="match status" value="1"/>
</dbReference>
<dbReference type="InterPro" id="IPR028978">
    <property type="entry name" value="Chorismate_lyase_/UTRA_dom_sf"/>
</dbReference>
<evidence type="ECO:0000256" key="1">
    <source>
        <dbReference type="SAM" id="MobiDB-lite"/>
    </source>
</evidence>
<organism evidence="2 3">
    <name type="scientific">Rubripirellula lacrimiformis</name>
    <dbReference type="NCBI Taxonomy" id="1930273"/>
    <lineage>
        <taxon>Bacteria</taxon>
        <taxon>Pseudomonadati</taxon>
        <taxon>Planctomycetota</taxon>
        <taxon>Planctomycetia</taxon>
        <taxon>Pirellulales</taxon>
        <taxon>Pirellulaceae</taxon>
        <taxon>Rubripirellula</taxon>
    </lineage>
</organism>
<dbReference type="Proteomes" id="UP000318538">
    <property type="component" value="Chromosome"/>
</dbReference>
<dbReference type="KEGG" id="rlc:K227x_22930"/>
<name>A0A517NA70_9BACT</name>
<gene>
    <name evidence="2" type="ORF">K227x_22930</name>
</gene>
<protein>
    <recommendedName>
        <fullName evidence="4">DUF98 domain-containing protein</fullName>
    </recommendedName>
</protein>
<evidence type="ECO:0000313" key="3">
    <source>
        <dbReference type="Proteomes" id="UP000318538"/>
    </source>
</evidence>
<sequence>MVGQFDFSSGTSESDVMGQMTSSGDSRVEIRELIDQFYHSPAEHSDLGEFEKQTTVPAPFDTLLDHNAHMTVTVESHHGQSVGVEVHRCRQHENWYSREITLVTSESKKVVQYGIVRLDTMALADEVWRRIESQQTPLGRVLIEHNVLREVQLLGLWKVHAGPSLAALMKCSVGDVTYGRTALIYCDSKPAIELLEIVAPESSLGAPPPGASPLGATS</sequence>
<feature type="region of interest" description="Disordered" evidence="1">
    <location>
        <begin position="1"/>
        <end position="24"/>
    </location>
</feature>
<dbReference type="AlphaFoldDB" id="A0A517NA70"/>
<accession>A0A517NA70</accession>
<evidence type="ECO:0008006" key="4">
    <source>
        <dbReference type="Google" id="ProtNLM"/>
    </source>
</evidence>
<reference evidence="2 3" key="1">
    <citation type="submission" date="2019-02" db="EMBL/GenBank/DDBJ databases">
        <title>Deep-cultivation of Planctomycetes and their phenomic and genomic characterization uncovers novel biology.</title>
        <authorList>
            <person name="Wiegand S."/>
            <person name="Jogler M."/>
            <person name="Boedeker C."/>
            <person name="Pinto D."/>
            <person name="Vollmers J."/>
            <person name="Rivas-Marin E."/>
            <person name="Kohn T."/>
            <person name="Peeters S.H."/>
            <person name="Heuer A."/>
            <person name="Rast P."/>
            <person name="Oberbeckmann S."/>
            <person name="Bunk B."/>
            <person name="Jeske O."/>
            <person name="Meyerdierks A."/>
            <person name="Storesund J.E."/>
            <person name="Kallscheuer N."/>
            <person name="Luecker S."/>
            <person name="Lage O.M."/>
            <person name="Pohl T."/>
            <person name="Merkel B.J."/>
            <person name="Hornburger P."/>
            <person name="Mueller R.-W."/>
            <person name="Bruemmer F."/>
            <person name="Labrenz M."/>
            <person name="Spormann A.M."/>
            <person name="Op den Camp H."/>
            <person name="Overmann J."/>
            <person name="Amann R."/>
            <person name="Jetten M.S.M."/>
            <person name="Mascher T."/>
            <person name="Medema M.H."/>
            <person name="Devos D.P."/>
            <person name="Kaster A.-K."/>
            <person name="Ovreas L."/>
            <person name="Rohde M."/>
            <person name="Galperin M.Y."/>
            <person name="Jogler C."/>
        </authorList>
    </citation>
    <scope>NUCLEOTIDE SEQUENCE [LARGE SCALE GENOMIC DNA]</scope>
    <source>
        <strain evidence="2 3">K22_7</strain>
    </source>
</reference>